<protein>
    <submittedName>
        <fullName evidence="2">Uncharacterized protein</fullName>
    </submittedName>
</protein>
<evidence type="ECO:0000313" key="2">
    <source>
        <dbReference type="EMBL" id="SOY53529.1"/>
    </source>
</evidence>
<reference evidence="2" key="1">
    <citation type="submission" date="2018-01" db="EMBL/GenBank/DDBJ databases">
        <authorList>
            <person name="Clerissi C."/>
        </authorList>
    </citation>
    <scope>NUCLEOTIDE SEQUENCE</scope>
    <source>
        <strain evidence="2">Cupriavidus taiwanensis STM 3521</strain>
    </source>
</reference>
<accession>A0A375BU88</accession>
<sequence length="69" mass="7557">MEGYLGCRPGRGPDPRHPERRRNRRAHEGGVRCRQGAAGHRALTDPSPGRVAALCPTLAAFQPRPFARS</sequence>
<evidence type="ECO:0000256" key="1">
    <source>
        <dbReference type="SAM" id="MobiDB-lite"/>
    </source>
</evidence>
<gene>
    <name evidence="2" type="ORF">CBM2589_B30002</name>
</gene>
<dbReference type="EMBL" id="OFSP01000023">
    <property type="protein sequence ID" value="SOY53529.1"/>
    <property type="molecule type" value="Genomic_DNA"/>
</dbReference>
<proteinExistence type="predicted"/>
<comment type="caution">
    <text evidence="2">The sequence shown here is derived from an EMBL/GenBank/DDBJ whole genome shotgun (WGS) entry which is preliminary data.</text>
</comment>
<dbReference type="Proteomes" id="UP000256297">
    <property type="component" value="Chromosome CBM2589_b"/>
</dbReference>
<feature type="region of interest" description="Disordered" evidence="1">
    <location>
        <begin position="1"/>
        <end position="45"/>
    </location>
</feature>
<name>A0A375BU88_9BURK</name>
<dbReference type="AlphaFoldDB" id="A0A375BU88"/>
<organism evidence="2">
    <name type="scientific">Cupriavidus taiwanensis</name>
    <dbReference type="NCBI Taxonomy" id="164546"/>
    <lineage>
        <taxon>Bacteria</taxon>
        <taxon>Pseudomonadati</taxon>
        <taxon>Pseudomonadota</taxon>
        <taxon>Betaproteobacteria</taxon>
        <taxon>Burkholderiales</taxon>
        <taxon>Burkholderiaceae</taxon>
        <taxon>Cupriavidus</taxon>
    </lineage>
</organism>